<evidence type="ECO:0000313" key="2">
    <source>
        <dbReference type="EMBL" id="UWP96684.1"/>
    </source>
</evidence>
<dbReference type="GeneID" id="75102985"/>
<dbReference type="AlphaFoldDB" id="A0A9Q9HAR6"/>
<dbReference type="PROSITE" id="PS51197">
    <property type="entry name" value="HTH_RRF2_2"/>
    <property type="match status" value="1"/>
</dbReference>
<dbReference type="Proteomes" id="UP001057991">
    <property type="component" value="Chromosome"/>
</dbReference>
<dbReference type="SUPFAM" id="SSF46785">
    <property type="entry name" value="Winged helix' DNA-binding domain"/>
    <property type="match status" value="1"/>
</dbReference>
<evidence type="ECO:0000256" key="1">
    <source>
        <dbReference type="ARBA" id="ARBA00023125"/>
    </source>
</evidence>
<evidence type="ECO:0000313" key="3">
    <source>
        <dbReference type="Proteomes" id="UP001057991"/>
    </source>
</evidence>
<dbReference type="RefSeq" id="WP_173487124.1">
    <property type="nucleotide sequence ID" value="NZ_CP080772.1"/>
</dbReference>
<dbReference type="InterPro" id="IPR000944">
    <property type="entry name" value="Tscrpt_reg_Rrf2"/>
</dbReference>
<dbReference type="EMBL" id="CP080776">
    <property type="protein sequence ID" value="UWP96684.1"/>
    <property type="molecule type" value="Genomic_DNA"/>
</dbReference>
<dbReference type="GO" id="GO:0005829">
    <property type="term" value="C:cytosol"/>
    <property type="evidence" value="ECO:0007669"/>
    <property type="project" value="TreeGrafter"/>
</dbReference>
<organism evidence="2 3">
    <name type="scientific">Aliiroseovarius crassostreae</name>
    <dbReference type="NCBI Taxonomy" id="154981"/>
    <lineage>
        <taxon>Bacteria</taxon>
        <taxon>Pseudomonadati</taxon>
        <taxon>Pseudomonadota</taxon>
        <taxon>Alphaproteobacteria</taxon>
        <taxon>Rhodobacterales</taxon>
        <taxon>Paracoccaceae</taxon>
        <taxon>Aliiroseovarius</taxon>
    </lineage>
</organism>
<protein>
    <submittedName>
        <fullName evidence="2">Rrf2 family transcriptional regulator</fullName>
    </submittedName>
</protein>
<dbReference type="PANTHER" id="PTHR33221:SF5">
    <property type="entry name" value="HTH-TYPE TRANSCRIPTIONAL REGULATOR ISCR"/>
    <property type="match status" value="1"/>
</dbReference>
<proteinExistence type="predicted"/>
<name>A0A9Q9HAR6_9RHOB</name>
<dbReference type="NCBIfam" id="TIGR00738">
    <property type="entry name" value="rrf2_super"/>
    <property type="match status" value="1"/>
</dbReference>
<sequence>MKLSTKGRYAMVALADLAMMPAGELMSLTDLSKRQDISLPYLEQLFVKLRRAELVESVRGPGGGYRLARSASDIRVAEILAAVDETVSALHKGAGASGASSGSRAQSMTNRLWEGLSAHVYVFLHQTRLSDVVKNELTPCPAVPTLFAVVDDE</sequence>
<dbReference type="GO" id="GO:0003677">
    <property type="term" value="F:DNA binding"/>
    <property type="evidence" value="ECO:0007669"/>
    <property type="project" value="UniProtKB-KW"/>
</dbReference>
<dbReference type="GO" id="GO:0003700">
    <property type="term" value="F:DNA-binding transcription factor activity"/>
    <property type="evidence" value="ECO:0007669"/>
    <property type="project" value="TreeGrafter"/>
</dbReference>
<reference evidence="2" key="1">
    <citation type="submission" date="2021-08" db="EMBL/GenBank/DDBJ databases">
        <authorList>
            <person name="Nwanade C."/>
            <person name="Wang M."/>
            <person name="Masoudi A."/>
            <person name="Yu Z."/>
            <person name="Liu J."/>
        </authorList>
    </citation>
    <scope>NUCLEOTIDE SEQUENCE</scope>
    <source>
        <strain evidence="2">S056</strain>
    </source>
</reference>
<dbReference type="InterPro" id="IPR036388">
    <property type="entry name" value="WH-like_DNA-bd_sf"/>
</dbReference>
<keyword evidence="1" id="KW-0238">DNA-binding</keyword>
<gene>
    <name evidence="2" type="ORF">K3X48_06830</name>
</gene>
<accession>A0A9Q9HAR6</accession>
<dbReference type="Gene3D" id="1.10.10.10">
    <property type="entry name" value="Winged helix-like DNA-binding domain superfamily/Winged helix DNA-binding domain"/>
    <property type="match status" value="1"/>
</dbReference>
<dbReference type="InterPro" id="IPR036390">
    <property type="entry name" value="WH_DNA-bd_sf"/>
</dbReference>
<dbReference type="PANTHER" id="PTHR33221">
    <property type="entry name" value="WINGED HELIX-TURN-HELIX TRANSCRIPTIONAL REGULATOR, RRF2 FAMILY"/>
    <property type="match status" value="1"/>
</dbReference>
<dbReference type="Pfam" id="PF02082">
    <property type="entry name" value="Rrf2"/>
    <property type="match status" value="1"/>
</dbReference>